<evidence type="ECO:0000256" key="3">
    <source>
        <dbReference type="SAM" id="Phobius"/>
    </source>
</evidence>
<dbReference type="EMBL" id="JAXIVU010000018">
    <property type="protein sequence ID" value="MDY7220090.1"/>
    <property type="molecule type" value="Genomic_DNA"/>
</dbReference>
<dbReference type="PANTHER" id="PTHR22550:SF14">
    <property type="entry name" value="VWFA DOMAIN-CONTAINING PROTEIN"/>
    <property type="match status" value="1"/>
</dbReference>
<keyword evidence="1" id="KW-0802">TPR repeat</keyword>
<reference evidence="5 6" key="1">
    <citation type="submission" date="2023-12" db="EMBL/GenBank/DDBJ databases">
        <title>Denitrificimonas halotolerans sp. nov.,a novel species isolated from landfill leachate.</title>
        <authorList>
            <person name="Wang S."/>
        </authorList>
    </citation>
    <scope>NUCLEOTIDE SEQUENCE [LARGE SCALE GENOMIC DNA]</scope>
    <source>
        <strain evidence="5 6">JX-1</strain>
    </source>
</reference>
<dbReference type="Gene3D" id="1.25.40.10">
    <property type="entry name" value="Tetratricopeptide repeat domain"/>
    <property type="match status" value="1"/>
</dbReference>
<dbReference type="Proteomes" id="UP001294570">
    <property type="component" value="Unassembled WGS sequence"/>
</dbReference>
<dbReference type="Gene3D" id="3.40.50.410">
    <property type="entry name" value="von Willebrand factor, type A domain"/>
    <property type="match status" value="1"/>
</dbReference>
<dbReference type="InterPro" id="IPR050768">
    <property type="entry name" value="UPF0353/GerABKA_families"/>
</dbReference>
<dbReference type="SUPFAM" id="SSF48452">
    <property type="entry name" value="TPR-like"/>
    <property type="match status" value="1"/>
</dbReference>
<proteinExistence type="predicted"/>
<feature type="transmembrane region" description="Helical" evidence="3">
    <location>
        <begin position="12"/>
        <end position="30"/>
    </location>
</feature>
<comment type="caution">
    <text evidence="5">The sequence shown here is derived from an EMBL/GenBank/DDBJ whole genome shotgun (WGS) entry which is preliminary data.</text>
</comment>
<name>A0ABU5GTQ7_9GAMM</name>
<dbReference type="SMART" id="SM00028">
    <property type="entry name" value="TPR"/>
    <property type="match status" value="1"/>
</dbReference>
<evidence type="ECO:0000256" key="1">
    <source>
        <dbReference type="PROSITE-ProRule" id="PRU00339"/>
    </source>
</evidence>
<evidence type="ECO:0000259" key="4">
    <source>
        <dbReference type="Pfam" id="PF13519"/>
    </source>
</evidence>
<dbReference type="SUPFAM" id="SSF53300">
    <property type="entry name" value="vWA-like"/>
    <property type="match status" value="1"/>
</dbReference>
<evidence type="ECO:0000256" key="2">
    <source>
        <dbReference type="SAM" id="MobiDB-lite"/>
    </source>
</evidence>
<dbReference type="RefSeq" id="WP_321554176.1">
    <property type="nucleotide sequence ID" value="NZ_JAXIVU010000018.1"/>
</dbReference>
<gene>
    <name evidence="5" type="ORF">TOI97_11005</name>
</gene>
<feature type="compositionally biased region" description="Polar residues" evidence="2">
    <location>
        <begin position="523"/>
        <end position="533"/>
    </location>
</feature>
<organism evidence="5 6">
    <name type="scientific">Denitrificimonas halotolerans</name>
    <dbReference type="NCBI Taxonomy" id="3098930"/>
    <lineage>
        <taxon>Bacteria</taxon>
        <taxon>Pseudomonadati</taxon>
        <taxon>Pseudomonadota</taxon>
        <taxon>Gammaproteobacteria</taxon>
        <taxon>Pseudomonadales</taxon>
        <taxon>Pseudomonadaceae</taxon>
        <taxon>Denitrificimonas</taxon>
    </lineage>
</organism>
<dbReference type="InterPro" id="IPR011990">
    <property type="entry name" value="TPR-like_helical_dom_sf"/>
</dbReference>
<dbReference type="InterPro" id="IPR036465">
    <property type="entry name" value="vWFA_dom_sf"/>
</dbReference>
<keyword evidence="3" id="KW-0472">Membrane</keyword>
<accession>A0ABU5GTQ7</accession>
<feature type="domain" description="VWFA" evidence="4">
    <location>
        <begin position="111"/>
        <end position="205"/>
    </location>
</feature>
<keyword evidence="6" id="KW-1185">Reference proteome</keyword>
<dbReference type="PROSITE" id="PS50005">
    <property type="entry name" value="TPR"/>
    <property type="match status" value="1"/>
</dbReference>
<feature type="region of interest" description="Disordered" evidence="2">
    <location>
        <begin position="463"/>
        <end position="536"/>
    </location>
</feature>
<sequence length="567" mass="63874">MELFDYWPQWTRLYWLAGFPVILLLIIAFYKAHKIQSNWHFFLPKAFHSALLTQYNEKKSKRRYWLLGTAWFISLLALLGPNWHTYTKQTSQEQYFAPLIIVIQLTPDLLANDLPPSRLHHVQSKVMELLRLRQSAYSSIVVYAGSPHTLVPLSNDLVTSQNLLQALRPDLMPKPGQRADLAIQRAIELLRHGAQGKGQVLLFSTGITSLELNTIEKLLKRQPIALKIIGVGSTAGAPIIEPDSTSNAQQGHFMTDNDGAIVLSRLNEVSLQLLSQRTNSPYTQLRYDASDLNELGLFNSTQNNFTTTLKEQKPTLQDQGYWLVLPVLLLTLLFARRGSLLVLLLCFAPPTQVFALSLNELWLRSDQQAAKLLEHTPKQAAEYFNDLQWRATALYLAEDYIAAANLYEQINTPQAHYNRGNALALAGLLQEAAIAYEQALRQNPELLAAQYNLNLVDKHLKAQKRQTKNEKTATNPSLPTENAAGSITAPTTSQAMDHKNSTPTQNSVTDSLGSPTPVPHIKNSPNESESAPSQLHLERWLEQIPDNPSELLKRKFWYEQSLQENAP</sequence>
<evidence type="ECO:0000313" key="5">
    <source>
        <dbReference type="EMBL" id="MDY7220090.1"/>
    </source>
</evidence>
<feature type="transmembrane region" description="Helical" evidence="3">
    <location>
        <begin position="64"/>
        <end position="83"/>
    </location>
</feature>
<keyword evidence="3" id="KW-0812">Transmembrane</keyword>
<protein>
    <submittedName>
        <fullName evidence="5">VWA domain-containing protein</fullName>
    </submittedName>
</protein>
<dbReference type="InterPro" id="IPR019734">
    <property type="entry name" value="TPR_rpt"/>
</dbReference>
<dbReference type="Pfam" id="PF13519">
    <property type="entry name" value="VWA_2"/>
    <property type="match status" value="1"/>
</dbReference>
<dbReference type="InterPro" id="IPR002035">
    <property type="entry name" value="VWF_A"/>
</dbReference>
<evidence type="ECO:0000313" key="6">
    <source>
        <dbReference type="Proteomes" id="UP001294570"/>
    </source>
</evidence>
<dbReference type="PANTHER" id="PTHR22550">
    <property type="entry name" value="SPORE GERMINATION PROTEIN"/>
    <property type="match status" value="1"/>
</dbReference>
<feature type="compositionally biased region" description="Polar residues" evidence="2">
    <location>
        <begin position="472"/>
        <end position="514"/>
    </location>
</feature>
<feature type="repeat" description="TPR" evidence="1">
    <location>
        <begin position="413"/>
        <end position="446"/>
    </location>
</feature>
<keyword evidence="3" id="KW-1133">Transmembrane helix</keyword>